<dbReference type="KEGG" id="slb:AWJ20_1847"/>
<feature type="coiled-coil region" evidence="1">
    <location>
        <begin position="146"/>
        <end position="173"/>
    </location>
</feature>
<dbReference type="InterPro" id="IPR058602">
    <property type="entry name" value="YAG7_dimerisation_dom"/>
</dbReference>
<feature type="compositionally biased region" description="Polar residues" evidence="2">
    <location>
        <begin position="1"/>
        <end position="16"/>
    </location>
</feature>
<feature type="domain" description="YAG7-like dimerisation" evidence="3">
    <location>
        <begin position="181"/>
        <end position="260"/>
    </location>
</feature>
<evidence type="ECO:0000313" key="4">
    <source>
        <dbReference type="EMBL" id="ANB13551.1"/>
    </source>
</evidence>
<feature type="compositionally biased region" description="Basic and acidic residues" evidence="2">
    <location>
        <begin position="43"/>
        <end position="55"/>
    </location>
</feature>
<evidence type="ECO:0000256" key="1">
    <source>
        <dbReference type="SAM" id="Coils"/>
    </source>
</evidence>
<sequence length="383" mass="41818">MPGTTTALDATNSVSSGVPDGIEKKQNVDQSSSGLSKRALKRLQKEKAGNGEGDHTNVNGSSRESREESVTSDAGSGDIFVDHLQKRIRNLQKRKAKLDKYHEIAEEAKAKNLPLTLNPDQISALAQRETVEAPLKELQDALHLYKSQALERIAREKEQKAQHEAEVAKAVEAAKLEGIAQGREQLSLTVKFLRAASFKRQLSDSTPAEESAAFEHLLKVVYAGDDTSLSALDDLVNGSSKQVFEEANSITFEKVKEISQIPPEEFFLTQTEEVEEPKVETTAAEKSQPTISFLQEEVTEEPQQPIQDNTASLPANKDTAVVESAPTSTPTANGSTHPTDRPPSANEANPKSKKKNRPYYRNKRKANKDGENKATPPPASNSA</sequence>
<feature type="compositionally biased region" description="Basic residues" evidence="2">
    <location>
        <begin position="351"/>
        <end position="366"/>
    </location>
</feature>
<reference evidence="4 5" key="1">
    <citation type="submission" date="2016-02" db="EMBL/GenBank/DDBJ databases">
        <title>Complete genome sequence and transcriptome regulation of the pentose utilising yeast Sugiyamaella lignohabitans.</title>
        <authorList>
            <person name="Bellasio M."/>
            <person name="Peymann A."/>
            <person name="Valli M."/>
            <person name="Sipitzky M."/>
            <person name="Graf A."/>
            <person name="Sauer M."/>
            <person name="Marx H."/>
            <person name="Mattanovich D."/>
        </authorList>
    </citation>
    <scope>NUCLEOTIDE SEQUENCE [LARGE SCALE GENOMIC DNA]</scope>
    <source>
        <strain evidence="4 5">CBS 10342</strain>
    </source>
</reference>
<evidence type="ECO:0000259" key="3">
    <source>
        <dbReference type="Pfam" id="PF26434"/>
    </source>
</evidence>
<feature type="coiled-coil region" evidence="1">
    <location>
        <begin position="81"/>
        <end position="111"/>
    </location>
</feature>
<dbReference type="Proteomes" id="UP000189580">
    <property type="component" value="Chromosome a"/>
</dbReference>
<dbReference type="Pfam" id="PF26434">
    <property type="entry name" value="YAG7_C"/>
    <property type="match status" value="1"/>
</dbReference>
<evidence type="ECO:0000256" key="2">
    <source>
        <dbReference type="SAM" id="MobiDB-lite"/>
    </source>
</evidence>
<proteinExistence type="predicted"/>
<protein>
    <submittedName>
        <fullName evidence="4">Conserved fungal protein</fullName>
    </submittedName>
</protein>
<accession>A0A167E204</accession>
<dbReference type="GeneID" id="30033694"/>
<keyword evidence="5" id="KW-1185">Reference proteome</keyword>
<name>A0A167E204_9ASCO</name>
<dbReference type="OrthoDB" id="5399559at2759"/>
<feature type="region of interest" description="Disordered" evidence="2">
    <location>
        <begin position="1"/>
        <end position="79"/>
    </location>
</feature>
<feature type="compositionally biased region" description="Polar residues" evidence="2">
    <location>
        <begin position="301"/>
        <end position="313"/>
    </location>
</feature>
<gene>
    <name evidence="4" type="primary">tam14</name>
    <name evidence="4" type="ORF">AWJ20_1847</name>
</gene>
<evidence type="ECO:0000313" key="5">
    <source>
        <dbReference type="Proteomes" id="UP000189580"/>
    </source>
</evidence>
<keyword evidence="1" id="KW-0175">Coiled coil</keyword>
<dbReference type="AlphaFoldDB" id="A0A167E204"/>
<dbReference type="RefSeq" id="XP_018736028.1">
    <property type="nucleotide sequence ID" value="XM_018878757.1"/>
</dbReference>
<feature type="region of interest" description="Disordered" evidence="2">
    <location>
        <begin position="273"/>
        <end position="383"/>
    </location>
</feature>
<organism evidence="4 5">
    <name type="scientific">Sugiyamaella lignohabitans</name>
    <dbReference type="NCBI Taxonomy" id="796027"/>
    <lineage>
        <taxon>Eukaryota</taxon>
        <taxon>Fungi</taxon>
        <taxon>Dikarya</taxon>
        <taxon>Ascomycota</taxon>
        <taxon>Saccharomycotina</taxon>
        <taxon>Dipodascomycetes</taxon>
        <taxon>Dipodascales</taxon>
        <taxon>Trichomonascaceae</taxon>
        <taxon>Sugiyamaella</taxon>
    </lineage>
</organism>
<feature type="compositionally biased region" description="Polar residues" evidence="2">
    <location>
        <begin position="325"/>
        <end position="337"/>
    </location>
</feature>
<dbReference type="EMBL" id="CP014501">
    <property type="protein sequence ID" value="ANB13551.1"/>
    <property type="molecule type" value="Genomic_DNA"/>
</dbReference>